<evidence type="ECO:0000256" key="7">
    <source>
        <dbReference type="SAM" id="MobiDB-lite"/>
    </source>
</evidence>
<comment type="subcellular location">
    <subcellularLocation>
        <location evidence="1">Cell membrane</location>
        <topology evidence="1">Multi-pass membrane protein</topology>
    </subcellularLocation>
</comment>
<dbReference type="InterPro" id="IPR050250">
    <property type="entry name" value="Macrolide_Exporter_MacB"/>
</dbReference>
<proteinExistence type="inferred from homology"/>
<feature type="region of interest" description="Disordered" evidence="7">
    <location>
        <begin position="64"/>
        <end position="93"/>
    </location>
</feature>
<dbReference type="RefSeq" id="WP_315569806.1">
    <property type="nucleotide sequence ID" value="NZ_CP118866.1"/>
</dbReference>
<evidence type="ECO:0000256" key="3">
    <source>
        <dbReference type="ARBA" id="ARBA00022692"/>
    </source>
</evidence>
<feature type="domain" description="MacB-like periplasmic core" evidence="10">
    <location>
        <begin position="21"/>
        <end position="182"/>
    </location>
</feature>
<dbReference type="Pfam" id="PF02687">
    <property type="entry name" value="FtsX"/>
    <property type="match status" value="1"/>
</dbReference>
<dbReference type="PANTHER" id="PTHR30572:SF4">
    <property type="entry name" value="ABC TRANSPORTER PERMEASE YTRF"/>
    <property type="match status" value="1"/>
</dbReference>
<name>A0ABY8C5L3_9FIRM</name>
<keyword evidence="4 8" id="KW-1133">Transmembrane helix</keyword>
<sequence length="485" mass="53855">MKVSDLIKFSLHNLWRRKLRTALTVSGVMIGTTSIVVMMSIAIGQTAYFYEMMNQNNELTTIEVRSGNRRPGGRNGGRRKGPNSPGAGEVPPTEKILNDQAVQELAALPGVDKAYPVLEKPVYFKCGAYINPYAQVVALPQAGLDDLQMKVRKADGSEAEFNSREFSRNEIEFLVGKEFGRNFYLPKQRDFDYENGAKIDFLHNSVVYFLDPEAMNRRNQPEAEKMPGGESKTLIIPRRRAARFYGVMQPKSKMDFRSTYMIYTRLETLTKELKKEFRGRGFDQQKLSKSGRWSGDITYSCIKVRTDSLTASQKLVDVIKNLGYEAHSNASFINEMQKQQQRAQTLFGSIGGIALLVAAIGIANTMMMAIYERTKEIGVFKVLGCPISRIRNMFLLEAGSIGFIGGSFGLLLSTLLSLAMNKLPIVGMLLGSMAAMGGENVKISIIPLWLYGFALLFATLIGALAGLLPALKAMRLSALEALRTE</sequence>
<evidence type="ECO:0000256" key="2">
    <source>
        <dbReference type="ARBA" id="ARBA00022475"/>
    </source>
</evidence>
<dbReference type="InterPro" id="IPR003838">
    <property type="entry name" value="ABC3_permease_C"/>
</dbReference>
<evidence type="ECO:0000256" key="8">
    <source>
        <dbReference type="SAM" id="Phobius"/>
    </source>
</evidence>
<feature type="transmembrane region" description="Helical" evidence="8">
    <location>
        <begin position="392"/>
        <end position="412"/>
    </location>
</feature>
<comment type="similarity">
    <text evidence="6">Belongs to the ABC-4 integral membrane protein family.</text>
</comment>
<accession>A0ABY8C5L3</accession>
<keyword evidence="12" id="KW-1185">Reference proteome</keyword>
<protein>
    <submittedName>
        <fullName evidence="11">ABC transporter permease</fullName>
    </submittedName>
</protein>
<keyword evidence="2" id="KW-1003">Cell membrane</keyword>
<dbReference type="InterPro" id="IPR025857">
    <property type="entry name" value="MacB_PCD"/>
</dbReference>
<feature type="compositionally biased region" description="Basic residues" evidence="7">
    <location>
        <begin position="67"/>
        <end position="81"/>
    </location>
</feature>
<evidence type="ECO:0000313" key="12">
    <source>
        <dbReference type="Proteomes" id="UP001220478"/>
    </source>
</evidence>
<feature type="transmembrane region" description="Helical" evidence="8">
    <location>
        <begin position="346"/>
        <end position="371"/>
    </location>
</feature>
<feature type="transmembrane region" description="Helical" evidence="8">
    <location>
        <begin position="448"/>
        <end position="471"/>
    </location>
</feature>
<organism evidence="11 12">
    <name type="scientific">Amygdalobacter indicium</name>
    <dbReference type="NCBI Taxonomy" id="3029272"/>
    <lineage>
        <taxon>Bacteria</taxon>
        <taxon>Bacillati</taxon>
        <taxon>Bacillota</taxon>
        <taxon>Clostridia</taxon>
        <taxon>Eubacteriales</taxon>
        <taxon>Oscillospiraceae</taxon>
        <taxon>Amygdalobacter</taxon>
    </lineage>
</organism>
<keyword evidence="3 8" id="KW-0812">Transmembrane</keyword>
<evidence type="ECO:0000259" key="10">
    <source>
        <dbReference type="Pfam" id="PF12704"/>
    </source>
</evidence>
<dbReference type="EMBL" id="CP118868">
    <property type="protein sequence ID" value="WEG35978.1"/>
    <property type="molecule type" value="Genomic_DNA"/>
</dbReference>
<gene>
    <name evidence="11" type="ORF">PYS61_02065</name>
</gene>
<evidence type="ECO:0000256" key="4">
    <source>
        <dbReference type="ARBA" id="ARBA00022989"/>
    </source>
</evidence>
<feature type="transmembrane region" description="Helical" evidence="8">
    <location>
        <begin position="21"/>
        <end position="50"/>
    </location>
</feature>
<dbReference type="Proteomes" id="UP001220478">
    <property type="component" value="Chromosome"/>
</dbReference>
<evidence type="ECO:0000259" key="9">
    <source>
        <dbReference type="Pfam" id="PF02687"/>
    </source>
</evidence>
<evidence type="ECO:0000256" key="1">
    <source>
        <dbReference type="ARBA" id="ARBA00004651"/>
    </source>
</evidence>
<dbReference type="PANTHER" id="PTHR30572">
    <property type="entry name" value="MEMBRANE COMPONENT OF TRANSPORTER-RELATED"/>
    <property type="match status" value="1"/>
</dbReference>
<evidence type="ECO:0000256" key="6">
    <source>
        <dbReference type="ARBA" id="ARBA00038076"/>
    </source>
</evidence>
<reference evidence="11 12" key="1">
    <citation type="submission" date="2023-02" db="EMBL/GenBank/DDBJ databases">
        <title>Novel Oscillospiraceae bacterial genomes.</title>
        <authorList>
            <person name="Srinivasan S."/>
            <person name="Austin M.N."/>
            <person name="Fiedler T.L."/>
            <person name="Strenk S.M."/>
            <person name="Agnew K.J."/>
            <person name="Nagana Gowda G.A."/>
            <person name="Raftery D."/>
            <person name="Beamer M.A."/>
            <person name="Achilles S.L."/>
            <person name="Wiesenfeld H.C."/>
            <person name="Fredricks D.N."/>
            <person name="Hillier S.L."/>
        </authorList>
    </citation>
    <scope>NUCLEOTIDE SEQUENCE [LARGE SCALE GENOMIC DNA]</scope>
    <source>
        <strain evidence="11 12">CHIC02 1186E3-8</strain>
    </source>
</reference>
<evidence type="ECO:0000313" key="11">
    <source>
        <dbReference type="EMBL" id="WEG35978.1"/>
    </source>
</evidence>
<feature type="domain" description="ABC3 transporter permease C-terminal" evidence="9">
    <location>
        <begin position="349"/>
        <end position="477"/>
    </location>
</feature>
<dbReference type="Pfam" id="PF12704">
    <property type="entry name" value="MacB_PCD"/>
    <property type="match status" value="1"/>
</dbReference>
<keyword evidence="5 8" id="KW-0472">Membrane</keyword>
<evidence type="ECO:0000256" key="5">
    <source>
        <dbReference type="ARBA" id="ARBA00023136"/>
    </source>
</evidence>